<evidence type="ECO:0000313" key="2">
    <source>
        <dbReference type="Proteomes" id="UP001302257"/>
    </source>
</evidence>
<accession>A0ABZ0B4C3</accession>
<organism evidence="1 2">
    <name type="scientific">Rhodoferax mekongensis</name>
    <dbReference type="NCBI Taxonomy" id="3068341"/>
    <lineage>
        <taxon>Bacteria</taxon>
        <taxon>Pseudomonadati</taxon>
        <taxon>Pseudomonadota</taxon>
        <taxon>Betaproteobacteria</taxon>
        <taxon>Burkholderiales</taxon>
        <taxon>Comamonadaceae</taxon>
        <taxon>Rhodoferax</taxon>
    </lineage>
</organism>
<evidence type="ECO:0000313" key="1">
    <source>
        <dbReference type="EMBL" id="WNO06771.1"/>
    </source>
</evidence>
<name>A0ABZ0B4C3_9BURK</name>
<keyword evidence="2" id="KW-1185">Reference proteome</keyword>
<dbReference type="Proteomes" id="UP001302257">
    <property type="component" value="Chromosome"/>
</dbReference>
<gene>
    <name evidence="1" type="ORF">RAN89_13740</name>
</gene>
<proteinExistence type="predicted"/>
<protein>
    <submittedName>
        <fullName evidence="1">Uncharacterized protein</fullName>
    </submittedName>
</protein>
<dbReference type="EMBL" id="CP132507">
    <property type="protein sequence ID" value="WNO06771.1"/>
    <property type="molecule type" value="Genomic_DNA"/>
</dbReference>
<sequence length="66" mass="7123">MLLRADSFFMAGGPPSKYLRTVLTAIPVCADISRKLSLCFLKTLSSMYSSFVIIASPIHGSDGLAR</sequence>
<reference evidence="1 2" key="1">
    <citation type="submission" date="2023-08" db="EMBL/GenBank/DDBJ databases">
        <title>Rhodoferax potami sp. nov. and Rhodoferax mekongensis sp. nov., isolated from the Mekong River in Thailand.</title>
        <authorList>
            <person name="Kitikhun S."/>
            <person name="Charoenyingcharoen P."/>
            <person name="Siriarchawattana P."/>
            <person name="Likhitrattanapisal S."/>
            <person name="Nilsakha T."/>
            <person name="Chanpet A."/>
            <person name="Rattanawaree P."/>
            <person name="Ingsriswang S."/>
        </authorList>
    </citation>
    <scope>NUCLEOTIDE SEQUENCE [LARGE SCALE GENOMIC DNA]</scope>
    <source>
        <strain evidence="1 2">TBRC 17307</strain>
    </source>
</reference>